<proteinExistence type="predicted"/>
<dbReference type="EMBL" id="NIRI02000056">
    <property type="protein sequence ID" value="KAG5443858.1"/>
    <property type="molecule type" value="Genomic_DNA"/>
</dbReference>
<evidence type="ECO:0000256" key="1">
    <source>
        <dbReference type="SAM" id="MobiDB-lite"/>
    </source>
</evidence>
<dbReference type="Proteomes" id="UP000286415">
    <property type="component" value="Unassembled WGS sequence"/>
</dbReference>
<evidence type="ECO:0000313" key="3">
    <source>
        <dbReference type="Proteomes" id="UP000286415"/>
    </source>
</evidence>
<keyword evidence="3" id="KW-1185">Reference proteome</keyword>
<organism evidence="2 3">
    <name type="scientific">Clonorchis sinensis</name>
    <name type="common">Chinese liver fluke</name>
    <dbReference type="NCBI Taxonomy" id="79923"/>
    <lineage>
        <taxon>Eukaryota</taxon>
        <taxon>Metazoa</taxon>
        <taxon>Spiralia</taxon>
        <taxon>Lophotrochozoa</taxon>
        <taxon>Platyhelminthes</taxon>
        <taxon>Trematoda</taxon>
        <taxon>Digenea</taxon>
        <taxon>Opisthorchiida</taxon>
        <taxon>Opisthorchiata</taxon>
        <taxon>Opisthorchiidae</taxon>
        <taxon>Clonorchis</taxon>
    </lineage>
</organism>
<evidence type="ECO:0000313" key="2">
    <source>
        <dbReference type="EMBL" id="KAG5443858.1"/>
    </source>
</evidence>
<feature type="region of interest" description="Disordered" evidence="1">
    <location>
        <begin position="53"/>
        <end position="74"/>
    </location>
</feature>
<gene>
    <name evidence="2" type="ORF">CSKR_100090</name>
</gene>
<dbReference type="AlphaFoldDB" id="A0A419QCD3"/>
<dbReference type="InParanoid" id="A0A419QCD3"/>
<feature type="compositionally biased region" description="Polar residues" evidence="1">
    <location>
        <begin position="53"/>
        <end position="67"/>
    </location>
</feature>
<sequence>MLLDTVYRDESAGREKPTGAVSASTVKARTSGTKCPSYWVRCEIHSAPCTTHKSTQTAHNSKQTQVTDCGLGES</sequence>
<protein>
    <submittedName>
        <fullName evidence="2">Uncharacterized protein</fullName>
    </submittedName>
</protein>
<name>A0A419QCD3_CLOSI</name>
<reference evidence="2 3" key="1">
    <citation type="journal article" date="2018" name="Biotechnol. Adv.">
        <title>Improved genomic resources and new bioinformatic workflow for the carcinogenic parasite Clonorchis sinensis: Biotechnological implications.</title>
        <authorList>
            <person name="Wang D."/>
            <person name="Korhonen P.K."/>
            <person name="Gasser R.B."/>
            <person name="Young N.D."/>
        </authorList>
    </citation>
    <scope>NUCLEOTIDE SEQUENCE [LARGE SCALE GENOMIC DNA]</scope>
    <source>
        <strain evidence="2">Cs-k2</strain>
    </source>
</reference>
<accession>A0A419QCD3</accession>
<feature type="region of interest" description="Disordered" evidence="1">
    <location>
        <begin position="1"/>
        <end position="27"/>
    </location>
</feature>
<comment type="caution">
    <text evidence="2">The sequence shown here is derived from an EMBL/GenBank/DDBJ whole genome shotgun (WGS) entry which is preliminary data.</text>
</comment>
<reference evidence="2 3" key="2">
    <citation type="journal article" date="2021" name="Genomics">
        <title>High-quality reference genome for Clonorchis sinensis.</title>
        <authorList>
            <person name="Young N.D."/>
            <person name="Stroehlein A.J."/>
            <person name="Kinkar L."/>
            <person name="Wang T."/>
            <person name="Sohn W.M."/>
            <person name="Chang B.C.H."/>
            <person name="Kaur P."/>
            <person name="Weisz D."/>
            <person name="Dudchenko O."/>
            <person name="Aiden E.L."/>
            <person name="Korhonen P.K."/>
            <person name="Gasser R.B."/>
        </authorList>
    </citation>
    <scope>NUCLEOTIDE SEQUENCE [LARGE SCALE GENOMIC DNA]</scope>
    <source>
        <strain evidence="2">Cs-k2</strain>
    </source>
</reference>
<feature type="compositionally biased region" description="Basic and acidic residues" evidence="1">
    <location>
        <begin position="1"/>
        <end position="17"/>
    </location>
</feature>